<evidence type="ECO:0000259" key="8">
    <source>
        <dbReference type="PROSITE" id="PS50021"/>
    </source>
</evidence>
<dbReference type="InterPro" id="IPR043936">
    <property type="entry name" value="HOOK_N"/>
</dbReference>
<dbReference type="GO" id="GO:0005085">
    <property type="term" value="F:guanyl-nucleotide exchange factor activity"/>
    <property type="evidence" value="ECO:0007669"/>
    <property type="project" value="UniProtKB-KW"/>
</dbReference>
<feature type="region of interest" description="Disordered" evidence="7">
    <location>
        <begin position="1001"/>
        <end position="1038"/>
    </location>
</feature>
<dbReference type="FunFam" id="1.10.418.10:FF:000035">
    <property type="entry name" value="girdin isoform X1"/>
    <property type="match status" value="1"/>
</dbReference>
<evidence type="ECO:0000256" key="6">
    <source>
        <dbReference type="SAM" id="Coils"/>
    </source>
</evidence>
<feature type="compositionally biased region" description="Low complexity" evidence="7">
    <location>
        <begin position="1569"/>
        <end position="1581"/>
    </location>
</feature>
<proteinExistence type="inferred from homology"/>
<feature type="region of interest" description="Disordered" evidence="7">
    <location>
        <begin position="1802"/>
        <end position="1830"/>
    </location>
</feature>
<feature type="coiled-coil region" evidence="6">
    <location>
        <begin position="456"/>
        <end position="904"/>
    </location>
</feature>
<reference evidence="9" key="1">
    <citation type="submission" date="2025-08" db="UniProtKB">
        <authorList>
            <consortium name="Ensembl"/>
        </authorList>
    </citation>
    <scope>IDENTIFICATION</scope>
</reference>
<feature type="region of interest" description="Disordered" evidence="7">
    <location>
        <begin position="1701"/>
        <end position="1776"/>
    </location>
</feature>
<feature type="compositionally biased region" description="Basic and acidic residues" evidence="7">
    <location>
        <begin position="1492"/>
        <end position="1508"/>
    </location>
</feature>
<dbReference type="GO" id="GO:0007165">
    <property type="term" value="P:signal transduction"/>
    <property type="evidence" value="ECO:0007669"/>
    <property type="project" value="UniProtKB-ARBA"/>
</dbReference>
<feature type="compositionally biased region" description="Basic and acidic residues" evidence="7">
    <location>
        <begin position="1753"/>
        <end position="1769"/>
    </location>
</feature>
<feature type="compositionally biased region" description="Polar residues" evidence="7">
    <location>
        <begin position="1440"/>
        <end position="1461"/>
    </location>
</feature>
<dbReference type="InterPro" id="IPR036872">
    <property type="entry name" value="CH_dom_sf"/>
</dbReference>
<protein>
    <submittedName>
        <fullName evidence="9">Coiled-coil domain containing 88C</fullName>
    </submittedName>
</protein>
<keyword evidence="10" id="KW-1185">Reference proteome</keyword>
<keyword evidence="4 6" id="KW-0175">Coiled coil</keyword>
<feature type="coiled-coil region" evidence="6">
    <location>
        <begin position="1048"/>
        <end position="1096"/>
    </location>
</feature>
<evidence type="ECO:0000256" key="2">
    <source>
        <dbReference type="ARBA" id="ARBA00022490"/>
    </source>
</evidence>
<feature type="region of interest" description="Disordered" evidence="7">
    <location>
        <begin position="1526"/>
        <end position="1545"/>
    </location>
</feature>
<dbReference type="PANTHER" id="PTHR18947">
    <property type="entry name" value="HOOK PROTEINS"/>
    <property type="match status" value="1"/>
</dbReference>
<dbReference type="Pfam" id="PF19047">
    <property type="entry name" value="HOOK_N"/>
    <property type="match status" value="1"/>
</dbReference>
<sequence>MDITISQLLDLFLDSPLVTWVKTFGPCSNDNESKLAMYMDLVDGVFLNKIMLQIDPRPSNQRINKNINNDVGLRIQNLNILVRHIKTYYQEVLQQLIVMNLPNVLLISKDPLTGKSMEELKKILLLMLGCAVQCERKEEYILRIKQLDIETQAGIVSHIQEVTHNQENVFDLQWLDLPDMAPEELETLSRSMVLSLRRLIDERDECKEVVVDLTQERDYLQSLNPPSPVKSSTPENSTGVVNLSTEDKQHLAVELADSKAKLRRLRQELEEKSELLLDTRHEVDRLILELQKLKQENIQLASEARTARTYRDEIDSLKEKASRVDRLEADLSRCKERLHDVEFYKARMEELREDNLILIETKSMLEEQLAAARTRTDKLHDLEKENLQLKSKIHDLELDRYADKSRIEELLEENMVLEIAQKQSMNESVQLGWELEQLSRSTDLSDTRKSFVFEMNESASSRILKLEKENQSLQHIIQELQESSLSLEESSLKGQEQEKENQQLNQKIKNLFEQLEKEKQSSLDLESLSEELLKDKEHLSRKVESVKSEKDRQIKELEQEKQHLSQALTTLRQRSQVNAEARVKEIEMENKMLHETITDTSSKLNEVEYEKKQLQKTIDQVKEKVERAEDMENEMHRLEKQNEKLTKKVSSVMILEEKIEALEKVNVKLDGDNRMLKKSLDTLHNVSIKLEVLESEHAQLGEENLELRRAVESMRFSCTKMTQIERENGELQKEKEELQKNIEVLKAQGKKSERLEISYQGLNNENRRLQHILEAENKKVHDLELEVQEVEMENKELQRNLEELRVSNKRLERLGQEKKVMEQEVSQLEKNLKSLEKESKRLWHQVELKDAILDDNTVKLADLEKENRTLEKEVSKLRDSSTKIRELEKENKNLLQQMTVDKRTLATLREDLVLEKLKTQQMSSELDKLSLELEKIGLNKELMLQDENSESERKYKVLESKIESTLKTTLAVKESKILTLEKQMEEARTLNQQLQNELNLIKQDPGPCRQAREQPLQNSGRNPREKQEGNRPLTEKMQNGEREVTLELLKVKDRAIELERNNAALQAEKQLLREQLKHLETQNQSHGNQMKTLQKQVTFLQEHNTGLQTQTANLQVESSTSASQCAALKFQITQLHNQLSSLESETENVLRQKEELKVTHEALLRDHEHLGSLYERQSAEYEGLISQHSALKTQHKSLEQGHRNLEDGYNSLLKRKGELEEMDKMLKAEREVLQQEKRKSSMTTSENLILKEELDRLNFLHSALQEEYKTLHKHTKDMKTSLNDAEMELNRWQARFDELKDQHQTMDISLTKLDNHCELLTKLKSNLEEENHHLLSQIQMLNQQNQMLLEQNMESKEHYHEEQKQYIDKLNDLRRQKEKLEEKIMDQYKFYDPAPKKKNHWSGARALAKLMKPRKETPRERLKSSTEGPAQITDHVDNAASPSSSRPLRVQQESLDTSSLGSEEKDTTKVLPNKVLVDGNHRHPHRMSYHGGGREEMESLERLSRSSRMEPGSRAFSTSAIHLTASSAPSVKSQPLARSKGHNSDDSLCECLQEVESSNGGTRAPRPGSVESSRSASNSSSPLTLKGYLPGKTESLNSEDLVPTKDVATLPRDQPMRHHVSKPEPSLNRSSLALSSSAEKRPPSHAQSRPHPGSPGNEMVTLEEFLKESNKQSPPSRRHSVIDSELITLQEFLLEAETLRPTSHPLSPNLNLKDPSQTTTQSMPLSLGNCARRSSSDRDSRRATSLYIPRDSSSGRDDMLGDYFKKASDPQDIGSSPVPAGYGETHMASCVTPTLNVMLDATDGSGVRPGQYVKPSPRQLDAQPSPTSLHQRGLAYQSIALSKQTPEPQHPETPCSQANSLSRSFSIATADLLKANGPSTGRQRPEVESPVGKDFSGQLMRSSTPLGSLPCLRERPQSARVSNTLPGVESRCRPLDSRRLSLAIPKDRTLQPAPSPNNSLQQQMPIQNLSRGKSRPIPRSGEVALVSPVRPISSIPEVEDAQGLTPAVSAKTSRTSPNCNSSTTVEEDPDKAGSIKSTPASPDPNADPQTVWYEYGCV</sequence>
<name>A0A8C5QZ98_9ANUR</name>
<evidence type="ECO:0000313" key="10">
    <source>
        <dbReference type="Proteomes" id="UP000694569"/>
    </source>
</evidence>
<dbReference type="PROSITE" id="PS50021">
    <property type="entry name" value="CH"/>
    <property type="match status" value="1"/>
</dbReference>
<feature type="coiled-coil region" evidence="6">
    <location>
        <begin position="1275"/>
        <end position="1390"/>
    </location>
</feature>
<dbReference type="OrthoDB" id="10254988at2759"/>
<dbReference type="Gene3D" id="1.10.418.10">
    <property type="entry name" value="Calponin-like domain"/>
    <property type="match status" value="1"/>
</dbReference>
<organism evidence="9 10">
    <name type="scientific">Leptobrachium leishanense</name>
    <name type="common">Leishan spiny toad</name>
    <dbReference type="NCBI Taxonomy" id="445787"/>
    <lineage>
        <taxon>Eukaryota</taxon>
        <taxon>Metazoa</taxon>
        <taxon>Chordata</taxon>
        <taxon>Craniata</taxon>
        <taxon>Vertebrata</taxon>
        <taxon>Euteleostomi</taxon>
        <taxon>Amphibia</taxon>
        <taxon>Batrachia</taxon>
        <taxon>Anura</taxon>
        <taxon>Pelobatoidea</taxon>
        <taxon>Megophryidae</taxon>
        <taxon>Leptobrachium</taxon>
    </lineage>
</organism>
<dbReference type="GO" id="GO:0008017">
    <property type="term" value="F:microtubule binding"/>
    <property type="evidence" value="ECO:0007669"/>
    <property type="project" value="TreeGrafter"/>
</dbReference>
<keyword evidence="3" id="KW-0344">Guanine-nucleotide releasing factor</keyword>
<dbReference type="Proteomes" id="UP000694569">
    <property type="component" value="Unplaced"/>
</dbReference>
<evidence type="ECO:0000256" key="3">
    <source>
        <dbReference type="ARBA" id="ARBA00022658"/>
    </source>
</evidence>
<feature type="region of interest" description="Disordered" evidence="7">
    <location>
        <begin position="1875"/>
        <end position="1911"/>
    </location>
</feature>
<feature type="region of interest" description="Disordered" evidence="7">
    <location>
        <begin position="1556"/>
        <end position="1658"/>
    </location>
</feature>
<feature type="region of interest" description="Disordered" evidence="7">
    <location>
        <begin position="1945"/>
        <end position="1979"/>
    </location>
</feature>
<accession>A0A8C5QZ98</accession>
<dbReference type="GO" id="GO:0005737">
    <property type="term" value="C:cytoplasm"/>
    <property type="evidence" value="ECO:0007669"/>
    <property type="project" value="UniProtKB-SubCell"/>
</dbReference>
<feature type="coiled-coil region" evidence="6">
    <location>
        <begin position="1125"/>
        <end position="1159"/>
    </location>
</feature>
<evidence type="ECO:0000256" key="5">
    <source>
        <dbReference type="ARBA" id="ARBA00061299"/>
    </source>
</evidence>
<reference evidence="9" key="2">
    <citation type="submission" date="2025-09" db="UniProtKB">
        <authorList>
            <consortium name="Ensembl"/>
        </authorList>
    </citation>
    <scope>IDENTIFICATION</scope>
</reference>
<feature type="coiled-coil region" evidence="6">
    <location>
        <begin position="248"/>
        <end position="427"/>
    </location>
</feature>
<feature type="compositionally biased region" description="Basic and acidic residues" evidence="7">
    <location>
        <begin position="1413"/>
        <end position="1424"/>
    </location>
</feature>
<feature type="compositionally biased region" description="Polar residues" evidence="7">
    <location>
        <begin position="1956"/>
        <end position="1971"/>
    </location>
</feature>
<dbReference type="GO" id="GO:0030705">
    <property type="term" value="P:cytoskeleton-dependent intracellular transport"/>
    <property type="evidence" value="ECO:0007669"/>
    <property type="project" value="InterPro"/>
</dbReference>
<dbReference type="GO" id="GO:0031122">
    <property type="term" value="P:cytoplasmic microtubule organization"/>
    <property type="evidence" value="ECO:0007669"/>
    <property type="project" value="TreeGrafter"/>
</dbReference>
<evidence type="ECO:0000256" key="7">
    <source>
        <dbReference type="SAM" id="MobiDB-lite"/>
    </source>
</evidence>
<dbReference type="GeneTree" id="ENSGT00940000154785"/>
<dbReference type="PANTHER" id="PTHR18947:SF31">
    <property type="entry name" value="PROTEIN DAPLE"/>
    <property type="match status" value="1"/>
</dbReference>
<comment type="similarity">
    <text evidence="5">Belongs to the CCDC88 family.</text>
</comment>
<feature type="region of interest" description="Disordered" evidence="7">
    <location>
        <begin position="1993"/>
        <end position="2050"/>
    </location>
</feature>
<dbReference type="SUPFAM" id="SSF116907">
    <property type="entry name" value="Hook domain"/>
    <property type="match status" value="1"/>
</dbReference>
<evidence type="ECO:0000313" key="9">
    <source>
        <dbReference type="Ensembl" id="ENSLLEP00000044826.1"/>
    </source>
</evidence>
<dbReference type="GO" id="GO:0005813">
    <property type="term" value="C:centrosome"/>
    <property type="evidence" value="ECO:0007669"/>
    <property type="project" value="TreeGrafter"/>
</dbReference>
<gene>
    <name evidence="9" type="primary">CCDC88C</name>
</gene>
<comment type="subcellular location">
    <subcellularLocation>
        <location evidence="1">Cytoplasm</location>
    </subcellularLocation>
</comment>
<evidence type="ECO:0000256" key="1">
    <source>
        <dbReference type="ARBA" id="ARBA00004496"/>
    </source>
</evidence>
<feature type="compositionally biased region" description="Polar residues" evidence="7">
    <location>
        <begin position="1701"/>
        <end position="1724"/>
    </location>
</feature>
<feature type="domain" description="Calponin-homology (CH)" evidence="8">
    <location>
        <begin position="11"/>
        <end position="131"/>
    </location>
</feature>
<keyword evidence="2" id="KW-0963">Cytoplasm</keyword>
<feature type="compositionally biased region" description="Polar residues" evidence="7">
    <location>
        <begin position="2010"/>
        <end position="2024"/>
    </location>
</feature>
<dbReference type="Ensembl" id="ENSLLET00000046618.1">
    <property type="protein sequence ID" value="ENSLLEP00000044826.1"/>
    <property type="gene ID" value="ENSLLEG00000028441.1"/>
</dbReference>
<feature type="region of interest" description="Disordered" evidence="7">
    <location>
        <begin position="1408"/>
        <end position="1514"/>
    </location>
</feature>
<evidence type="ECO:0000256" key="4">
    <source>
        <dbReference type="ARBA" id="ARBA00023054"/>
    </source>
</evidence>
<dbReference type="InterPro" id="IPR001715">
    <property type="entry name" value="CH_dom"/>
</dbReference>
<dbReference type="GO" id="GO:0051959">
    <property type="term" value="F:dynein light intermediate chain binding"/>
    <property type="evidence" value="ECO:0007669"/>
    <property type="project" value="TreeGrafter"/>
</dbReference>